<feature type="region of interest" description="Disordered" evidence="1">
    <location>
        <begin position="302"/>
        <end position="391"/>
    </location>
</feature>
<gene>
    <name evidence="2" type="ORF">MIND_00211700</name>
</gene>
<reference evidence="2" key="1">
    <citation type="submission" date="2020-05" db="EMBL/GenBank/DDBJ databases">
        <title>Mycena genomes resolve the evolution of fungal bioluminescence.</title>
        <authorList>
            <person name="Tsai I.J."/>
        </authorList>
    </citation>
    <scope>NUCLEOTIDE SEQUENCE</scope>
    <source>
        <strain evidence="2">171206Taipei</strain>
    </source>
</reference>
<comment type="caution">
    <text evidence="2">The sequence shown here is derived from an EMBL/GenBank/DDBJ whole genome shotgun (WGS) entry which is preliminary data.</text>
</comment>
<feature type="compositionally biased region" description="Polar residues" evidence="1">
    <location>
        <begin position="349"/>
        <end position="358"/>
    </location>
</feature>
<dbReference type="AlphaFoldDB" id="A0A8H6T585"/>
<feature type="region of interest" description="Disordered" evidence="1">
    <location>
        <begin position="265"/>
        <end position="286"/>
    </location>
</feature>
<feature type="compositionally biased region" description="Low complexity" evidence="1">
    <location>
        <begin position="71"/>
        <end position="85"/>
    </location>
</feature>
<feature type="compositionally biased region" description="Acidic residues" evidence="1">
    <location>
        <begin position="173"/>
        <end position="184"/>
    </location>
</feature>
<evidence type="ECO:0000313" key="3">
    <source>
        <dbReference type="Proteomes" id="UP000636479"/>
    </source>
</evidence>
<dbReference type="EMBL" id="JACAZF010000002">
    <property type="protein sequence ID" value="KAF7311998.1"/>
    <property type="molecule type" value="Genomic_DNA"/>
</dbReference>
<feature type="region of interest" description="Disordered" evidence="1">
    <location>
        <begin position="164"/>
        <end position="230"/>
    </location>
</feature>
<dbReference type="Proteomes" id="UP000636479">
    <property type="component" value="Unassembled WGS sequence"/>
</dbReference>
<feature type="region of interest" description="Disordered" evidence="1">
    <location>
        <begin position="1"/>
        <end position="87"/>
    </location>
</feature>
<sequence length="505" mass="55525">MAETVVLDVEKTEEEDVQLDVGAVSSAPEQEAEADELDPDPEPTADVNTDHPEVPDATVPNKPRKPQKQTGARLGRPPARARGSPVSEDVRLVAGLDRADRALCRILRNKHNWSLNDIADDVFGMKRGSTASLWRIQRNELGLNPDDVSRDEALVDRERLAALVGGDQGNGAGDEEESSEEEEYELKQSLTATRKRARTPAKRKPGRRRFIGRPDKRVRTRKEATSEPVKTTARKFNTRKAALPRTDIVDNDVELEEIDAPNNAVRSANIGPTQKLDGPSTRASGSVMQPALNLEQARKKLQTAPVRPAPRPLNRNPLLSKTKVPEVPAANAPVRNVNEKKKEKEKDVSATSVNNTNTEFEEHQIVSAPPAPAPVQPPNPPAIANESPIPPGPVSPDLTAFLSQLSLDLSAHTALFAEYDLTSLAAVRHLYKFAPNDRRQALQRMFWDPWHRPSADEEDEEEDPRAAVIRKHAGLTWLEVTALDQGVAALAKREKNLNVSAGSRV</sequence>
<feature type="compositionally biased region" description="Pro residues" evidence="1">
    <location>
        <begin position="369"/>
        <end position="381"/>
    </location>
</feature>
<dbReference type="GeneID" id="59341527"/>
<proteinExistence type="predicted"/>
<feature type="compositionally biased region" description="Basic residues" evidence="1">
    <location>
        <begin position="193"/>
        <end position="211"/>
    </location>
</feature>
<dbReference type="RefSeq" id="XP_037224106.1">
    <property type="nucleotide sequence ID" value="XM_037359011.1"/>
</dbReference>
<feature type="compositionally biased region" description="Basic and acidic residues" evidence="1">
    <location>
        <begin position="337"/>
        <end position="348"/>
    </location>
</feature>
<feature type="compositionally biased region" description="Acidic residues" evidence="1">
    <location>
        <begin position="30"/>
        <end position="43"/>
    </location>
</feature>
<accession>A0A8H6T585</accession>
<feature type="compositionally biased region" description="Basic and acidic residues" evidence="1">
    <location>
        <begin position="212"/>
        <end position="225"/>
    </location>
</feature>
<protein>
    <submittedName>
        <fullName evidence="2">Uncharacterized protein</fullName>
    </submittedName>
</protein>
<keyword evidence="3" id="KW-1185">Reference proteome</keyword>
<evidence type="ECO:0000313" key="2">
    <source>
        <dbReference type="EMBL" id="KAF7311998.1"/>
    </source>
</evidence>
<evidence type="ECO:0000256" key="1">
    <source>
        <dbReference type="SAM" id="MobiDB-lite"/>
    </source>
</evidence>
<name>A0A8H6T585_9AGAR</name>
<organism evidence="2 3">
    <name type="scientific">Mycena indigotica</name>
    <dbReference type="NCBI Taxonomy" id="2126181"/>
    <lineage>
        <taxon>Eukaryota</taxon>
        <taxon>Fungi</taxon>
        <taxon>Dikarya</taxon>
        <taxon>Basidiomycota</taxon>
        <taxon>Agaricomycotina</taxon>
        <taxon>Agaricomycetes</taxon>
        <taxon>Agaricomycetidae</taxon>
        <taxon>Agaricales</taxon>
        <taxon>Marasmiineae</taxon>
        <taxon>Mycenaceae</taxon>
        <taxon>Mycena</taxon>
    </lineage>
</organism>